<accession>A0A9X2S5P7</accession>
<dbReference type="GO" id="GO:0044780">
    <property type="term" value="P:bacterial-type flagellum assembly"/>
    <property type="evidence" value="ECO:0007669"/>
    <property type="project" value="InterPro"/>
</dbReference>
<dbReference type="EMBL" id="JANJZL010000008">
    <property type="protein sequence ID" value="MCR2044773.1"/>
    <property type="molecule type" value="Genomic_DNA"/>
</dbReference>
<dbReference type="Proteomes" id="UP001142078">
    <property type="component" value="Unassembled WGS sequence"/>
</dbReference>
<dbReference type="OrthoDB" id="1707621at2"/>
<comment type="caution">
    <text evidence="1">The sequence shown here is derived from an EMBL/GenBank/DDBJ whole genome shotgun (WGS) entry which is preliminary data.</text>
</comment>
<protein>
    <submittedName>
        <fullName evidence="1">Flagellar protein FlgN</fullName>
    </submittedName>
</protein>
<keyword evidence="1" id="KW-0282">Flagellum</keyword>
<dbReference type="Gene3D" id="1.20.58.300">
    <property type="entry name" value="FlgN-like"/>
    <property type="match status" value="1"/>
</dbReference>
<keyword evidence="1" id="KW-0969">Cilium</keyword>
<reference evidence="1" key="1">
    <citation type="submission" date="2022-07" db="EMBL/GenBank/DDBJ databases">
        <title>Enhanced cultured diversity of the mouse gut microbiota enables custom-made synthetic communities.</title>
        <authorList>
            <person name="Afrizal A."/>
        </authorList>
    </citation>
    <scope>NUCLEOTIDE SEQUENCE</scope>
    <source>
        <strain evidence="1">DSM 29482</strain>
    </source>
</reference>
<evidence type="ECO:0000313" key="2">
    <source>
        <dbReference type="Proteomes" id="UP001142078"/>
    </source>
</evidence>
<gene>
    <name evidence="1" type="ORF">NSA23_11720</name>
</gene>
<proteinExistence type="predicted"/>
<name>A0A9X2S5P7_9FIRM</name>
<evidence type="ECO:0000313" key="1">
    <source>
        <dbReference type="EMBL" id="MCR2044773.1"/>
    </source>
</evidence>
<organism evidence="1 2">
    <name type="scientific">Anaerosalibacter massiliensis</name>
    <dbReference type="NCBI Taxonomy" id="1347392"/>
    <lineage>
        <taxon>Bacteria</taxon>
        <taxon>Bacillati</taxon>
        <taxon>Bacillota</taxon>
        <taxon>Tissierellia</taxon>
        <taxon>Tissierellales</taxon>
        <taxon>Sporanaerobacteraceae</taxon>
        <taxon>Anaerosalibacter</taxon>
    </lineage>
</organism>
<dbReference type="AlphaFoldDB" id="A0A9X2S5P7"/>
<dbReference type="Pfam" id="PF05130">
    <property type="entry name" value="FlgN"/>
    <property type="match status" value="1"/>
</dbReference>
<dbReference type="RefSeq" id="WP_042678677.1">
    <property type="nucleotide sequence ID" value="NZ_CABKTM010000007.1"/>
</dbReference>
<keyword evidence="2" id="KW-1185">Reference proteome</keyword>
<sequence>MTKELIDEIVNISEKKLEYLYNMLELTKFQREYIDEGNMIKTDEILEKKDELIKKIDKLDIEFLIKFSELKKKHNVDDINELDINVYPNLKILKDIIKNISSTLMSISILDDENNKYLKNSLEKIKSDLKKLKKGKKAYKGYNKSIEESIFIDEKK</sequence>
<keyword evidence="1" id="KW-0966">Cell projection</keyword>
<dbReference type="InterPro" id="IPR007809">
    <property type="entry name" value="FlgN-like"/>
</dbReference>